<comment type="caution">
    <text evidence="10">The sequence shown here is derived from an EMBL/GenBank/DDBJ whole genome shotgun (WGS) entry which is preliminary data.</text>
</comment>
<keyword evidence="11" id="KW-1185">Reference proteome</keyword>
<feature type="transmembrane region" description="Helical" evidence="7">
    <location>
        <begin position="19"/>
        <end position="38"/>
    </location>
</feature>
<evidence type="ECO:0000256" key="4">
    <source>
        <dbReference type="ARBA" id="ARBA00022692"/>
    </source>
</evidence>
<evidence type="ECO:0000256" key="1">
    <source>
        <dbReference type="ARBA" id="ARBA00004651"/>
    </source>
</evidence>
<evidence type="ECO:0000256" key="2">
    <source>
        <dbReference type="ARBA" id="ARBA00006448"/>
    </source>
</evidence>
<name>A0ABT8M1D4_9EURY</name>
<feature type="transmembrane region" description="Helical" evidence="7">
    <location>
        <begin position="50"/>
        <end position="69"/>
    </location>
</feature>
<dbReference type="PANTHER" id="PTHR34582:SF6">
    <property type="entry name" value="UPF0702 TRANSMEMBRANE PROTEIN YCAP"/>
    <property type="match status" value="1"/>
</dbReference>
<keyword evidence="3" id="KW-1003">Cell membrane</keyword>
<evidence type="ECO:0000256" key="6">
    <source>
        <dbReference type="ARBA" id="ARBA00023136"/>
    </source>
</evidence>
<gene>
    <name evidence="10" type="ORF">FGW20_07330</name>
</gene>
<dbReference type="Pfam" id="PF20730">
    <property type="entry name" value="YetF_N"/>
    <property type="match status" value="1"/>
</dbReference>
<evidence type="ECO:0000256" key="5">
    <source>
        <dbReference type="ARBA" id="ARBA00022989"/>
    </source>
</evidence>
<keyword evidence="6 7" id="KW-0472">Membrane</keyword>
<protein>
    <submittedName>
        <fullName evidence="10">DUF421 domain-containing protein</fullName>
    </submittedName>
</protein>
<feature type="transmembrane region" description="Helical" evidence="7">
    <location>
        <begin position="75"/>
        <end position="97"/>
    </location>
</feature>
<dbReference type="EMBL" id="VCYI01000008">
    <property type="protein sequence ID" value="MDN7012855.1"/>
    <property type="molecule type" value="Genomic_DNA"/>
</dbReference>
<sequence>MTDGVSGFLQEIFFGDPAFLVRVLIVGVCAYVALVIIVRLSGKRTLSSMNAFDFIVNVAVGSILASTIVSRDVSLAEGVLALGILVVLQYAVSWSSVRSERVQKAVKSEPRLLFYDAEFLHDAMRRDRIVESEIRQALRSEGVASLESVHSIVLETNGNFSILTKSQSDGTGALVDVAGLPR</sequence>
<accession>A0ABT8M1D4</accession>
<comment type="similarity">
    <text evidence="2">Belongs to the UPF0702 family.</text>
</comment>
<dbReference type="InterPro" id="IPR007353">
    <property type="entry name" value="DUF421"/>
</dbReference>
<keyword evidence="4 7" id="KW-0812">Transmembrane</keyword>
<dbReference type="Proteomes" id="UP001168423">
    <property type="component" value="Unassembled WGS sequence"/>
</dbReference>
<evidence type="ECO:0000313" key="10">
    <source>
        <dbReference type="EMBL" id="MDN7012855.1"/>
    </source>
</evidence>
<dbReference type="Pfam" id="PF04239">
    <property type="entry name" value="DUF421"/>
    <property type="match status" value="1"/>
</dbReference>
<keyword evidence="5 7" id="KW-1133">Transmembrane helix</keyword>
<proteinExistence type="inferred from homology"/>
<comment type="subcellular location">
    <subcellularLocation>
        <location evidence="1">Cell membrane</location>
        <topology evidence="1">Multi-pass membrane protein</topology>
    </subcellularLocation>
</comment>
<evidence type="ECO:0000256" key="3">
    <source>
        <dbReference type="ARBA" id="ARBA00022475"/>
    </source>
</evidence>
<feature type="domain" description="YetF C-terminal" evidence="8">
    <location>
        <begin position="98"/>
        <end position="168"/>
    </location>
</feature>
<reference evidence="10" key="1">
    <citation type="submission" date="2019-05" db="EMBL/GenBank/DDBJ databases">
        <title>Isolation and characterization of methanogens from the cold seep sediment at Four-Way Closure Ridge.</title>
        <authorList>
            <person name="You Y.-T."/>
            <person name="Chen S.-C."/>
            <person name="Zhang W.-L."/>
            <person name="Lai M.-C."/>
        </authorList>
    </citation>
    <scope>NUCLEOTIDE SEQUENCE</scope>
    <source>
        <strain evidence="10">FWC-SCC3</strain>
    </source>
</reference>
<feature type="domain" description="YetF-like N-terminal transmembrane" evidence="9">
    <location>
        <begin position="29"/>
        <end position="94"/>
    </location>
</feature>
<dbReference type="RefSeq" id="WP_301677443.1">
    <property type="nucleotide sequence ID" value="NZ_VCYI01000008.1"/>
</dbReference>
<dbReference type="InterPro" id="IPR048454">
    <property type="entry name" value="YetF_N"/>
</dbReference>
<evidence type="ECO:0000256" key="7">
    <source>
        <dbReference type="SAM" id="Phobius"/>
    </source>
</evidence>
<dbReference type="Gene3D" id="3.30.240.20">
    <property type="entry name" value="bsu07140 like domains"/>
    <property type="match status" value="1"/>
</dbReference>
<evidence type="ECO:0000259" key="8">
    <source>
        <dbReference type="Pfam" id="PF04239"/>
    </source>
</evidence>
<organism evidence="10 11">
    <name type="scientific">Methanoculleus methanifontis</name>
    <dbReference type="NCBI Taxonomy" id="2584086"/>
    <lineage>
        <taxon>Archaea</taxon>
        <taxon>Methanobacteriati</taxon>
        <taxon>Methanobacteriota</taxon>
        <taxon>Stenosarchaea group</taxon>
        <taxon>Methanomicrobia</taxon>
        <taxon>Methanomicrobiales</taxon>
        <taxon>Methanomicrobiaceae</taxon>
        <taxon>Methanoculleus</taxon>
    </lineage>
</organism>
<evidence type="ECO:0000313" key="11">
    <source>
        <dbReference type="Proteomes" id="UP001168423"/>
    </source>
</evidence>
<dbReference type="PANTHER" id="PTHR34582">
    <property type="entry name" value="UPF0702 TRANSMEMBRANE PROTEIN YCAP"/>
    <property type="match status" value="1"/>
</dbReference>
<dbReference type="InterPro" id="IPR023090">
    <property type="entry name" value="UPF0702_alpha/beta_dom_sf"/>
</dbReference>
<evidence type="ECO:0000259" key="9">
    <source>
        <dbReference type="Pfam" id="PF20730"/>
    </source>
</evidence>